<dbReference type="SUPFAM" id="SSF56935">
    <property type="entry name" value="Porins"/>
    <property type="match status" value="1"/>
</dbReference>
<evidence type="ECO:0000256" key="14">
    <source>
        <dbReference type="SAM" id="SignalP"/>
    </source>
</evidence>
<keyword evidence="7" id="KW-0406">Ion transport</keyword>
<organism evidence="17 18">
    <name type="scientific">Gammaproteobacteria bacterium LSUCC0057</name>
    <dbReference type="NCBI Taxonomy" id="2559237"/>
    <lineage>
        <taxon>Bacteria</taxon>
        <taxon>Pseudomonadati</taxon>
        <taxon>Pseudomonadota</taxon>
        <taxon>Gammaproteobacteria</taxon>
        <taxon>Cellvibrionales</taxon>
        <taxon>Porticoccaceae</taxon>
        <taxon>SAR92 clade</taxon>
    </lineage>
</organism>
<comment type="subcellular location">
    <subcellularLocation>
        <location evidence="1 11">Cell outer membrane</location>
        <topology evidence="1 11">Multi-pass membrane protein</topology>
    </subcellularLocation>
</comment>
<dbReference type="Proteomes" id="UP000298133">
    <property type="component" value="Unassembled WGS sequence"/>
</dbReference>
<evidence type="ECO:0000256" key="7">
    <source>
        <dbReference type="ARBA" id="ARBA00023065"/>
    </source>
</evidence>
<dbReference type="EMBL" id="SPIA01000001">
    <property type="protein sequence ID" value="TFH68707.1"/>
    <property type="molecule type" value="Genomic_DNA"/>
</dbReference>
<keyword evidence="9 11" id="KW-0472">Membrane</keyword>
<evidence type="ECO:0000256" key="1">
    <source>
        <dbReference type="ARBA" id="ARBA00004571"/>
    </source>
</evidence>
<evidence type="ECO:0000256" key="13">
    <source>
        <dbReference type="SAM" id="MobiDB-lite"/>
    </source>
</evidence>
<evidence type="ECO:0000259" key="15">
    <source>
        <dbReference type="Pfam" id="PF00593"/>
    </source>
</evidence>
<keyword evidence="10 11" id="KW-0998">Cell outer membrane</keyword>
<evidence type="ECO:0000256" key="11">
    <source>
        <dbReference type="PROSITE-ProRule" id="PRU01360"/>
    </source>
</evidence>
<dbReference type="InterPro" id="IPR039426">
    <property type="entry name" value="TonB-dep_rcpt-like"/>
</dbReference>
<feature type="domain" description="TonB-dependent receptor plug" evidence="16">
    <location>
        <begin position="41"/>
        <end position="148"/>
    </location>
</feature>
<protein>
    <submittedName>
        <fullName evidence="17">TonB-dependent receptor</fullName>
    </submittedName>
</protein>
<keyword evidence="3 11" id="KW-1134">Transmembrane beta strand</keyword>
<dbReference type="OrthoDB" id="7051185at2"/>
<dbReference type="InterPro" id="IPR000531">
    <property type="entry name" value="Beta-barrel_TonB"/>
</dbReference>
<dbReference type="PANTHER" id="PTHR32552:SF81">
    <property type="entry name" value="TONB-DEPENDENT OUTER MEMBRANE RECEPTOR"/>
    <property type="match status" value="1"/>
</dbReference>
<dbReference type="InterPro" id="IPR036942">
    <property type="entry name" value="Beta-barrel_TonB_sf"/>
</dbReference>
<feature type="signal peptide" evidence="14">
    <location>
        <begin position="1"/>
        <end position="24"/>
    </location>
</feature>
<evidence type="ECO:0000256" key="8">
    <source>
        <dbReference type="ARBA" id="ARBA00023077"/>
    </source>
</evidence>
<dbReference type="Pfam" id="PF07715">
    <property type="entry name" value="Plug"/>
    <property type="match status" value="1"/>
</dbReference>
<evidence type="ECO:0000256" key="9">
    <source>
        <dbReference type="ARBA" id="ARBA00023136"/>
    </source>
</evidence>
<dbReference type="PANTHER" id="PTHR32552">
    <property type="entry name" value="FERRICHROME IRON RECEPTOR-RELATED"/>
    <property type="match status" value="1"/>
</dbReference>
<reference evidence="17 18" key="1">
    <citation type="submission" date="2019-03" db="EMBL/GenBank/DDBJ databases">
        <title>Draft genome of Gammaproteobacteria bacterium LSUCC0057, a member of the SAR92 clade.</title>
        <authorList>
            <person name="Lanclos V.C."/>
            <person name="Doiron C."/>
            <person name="Henson M.W."/>
            <person name="Thrash J.C."/>
        </authorList>
    </citation>
    <scope>NUCLEOTIDE SEQUENCE [LARGE SCALE GENOMIC DNA]</scope>
    <source>
        <strain evidence="17 18">LSUCC0057</strain>
    </source>
</reference>
<dbReference type="AlphaFoldDB" id="A0A4Y8ULM2"/>
<keyword evidence="4" id="KW-0410">Iron transport</keyword>
<keyword evidence="8 12" id="KW-0798">TonB box</keyword>
<keyword evidence="2 11" id="KW-0813">Transport</keyword>
<evidence type="ECO:0000256" key="6">
    <source>
        <dbReference type="ARBA" id="ARBA00023004"/>
    </source>
</evidence>
<evidence type="ECO:0000313" key="17">
    <source>
        <dbReference type="EMBL" id="TFH68707.1"/>
    </source>
</evidence>
<evidence type="ECO:0000256" key="5">
    <source>
        <dbReference type="ARBA" id="ARBA00022692"/>
    </source>
</evidence>
<evidence type="ECO:0000259" key="16">
    <source>
        <dbReference type="Pfam" id="PF07715"/>
    </source>
</evidence>
<keyword evidence="14" id="KW-0732">Signal</keyword>
<evidence type="ECO:0000256" key="3">
    <source>
        <dbReference type="ARBA" id="ARBA00022452"/>
    </source>
</evidence>
<feature type="region of interest" description="Disordered" evidence="13">
    <location>
        <begin position="265"/>
        <end position="284"/>
    </location>
</feature>
<dbReference type="GO" id="GO:0006826">
    <property type="term" value="P:iron ion transport"/>
    <property type="evidence" value="ECO:0007669"/>
    <property type="project" value="UniProtKB-KW"/>
</dbReference>
<accession>A0A4Y8ULM2</accession>
<dbReference type="Gene3D" id="2.40.170.20">
    <property type="entry name" value="TonB-dependent receptor, beta-barrel domain"/>
    <property type="match status" value="1"/>
</dbReference>
<dbReference type="CDD" id="cd01347">
    <property type="entry name" value="ligand_gated_channel"/>
    <property type="match status" value="1"/>
</dbReference>
<keyword evidence="18" id="KW-1185">Reference proteome</keyword>
<comment type="caution">
    <text evidence="17">The sequence shown here is derived from an EMBL/GenBank/DDBJ whole genome shotgun (WGS) entry which is preliminary data.</text>
</comment>
<evidence type="ECO:0000256" key="12">
    <source>
        <dbReference type="RuleBase" id="RU003357"/>
    </source>
</evidence>
<proteinExistence type="inferred from homology"/>
<dbReference type="PROSITE" id="PS52016">
    <property type="entry name" value="TONB_DEPENDENT_REC_3"/>
    <property type="match status" value="1"/>
</dbReference>
<evidence type="ECO:0000256" key="10">
    <source>
        <dbReference type="ARBA" id="ARBA00023237"/>
    </source>
</evidence>
<dbReference type="Pfam" id="PF00593">
    <property type="entry name" value="TonB_dep_Rec_b-barrel"/>
    <property type="match status" value="1"/>
</dbReference>
<feature type="chain" id="PRO_5021442775" evidence="14">
    <location>
        <begin position="25"/>
        <end position="747"/>
    </location>
</feature>
<sequence>MRIQNRLAMSIAAIVATAAPAVGAAQLEEITVTAQYRAENVQDVPIAITAMSGDMMAKADISDLTGIAERTPGLTYMEFSPGQTIPSLRGISSADDGAGLDNSAALFLDGVYIGRSAGINFDMYDLERVEVLRGPQGTLFGRNAIGGAISVVSAKPSQETRLKAGITAGNEGIFRAQALASGGLTDNLAGKLTVSHRQHDGFVDNVLLGTELQDEDSTSVRGQLLFSGDSSEWLLTVDSMEDDRADMGRTAIVNNAPLTNIAAANGVTGPRQNASPKDGYSSRDTSGISLQGDFDLGNGTLTTITALRKAETDWSMASAGVSLGPVAPFDEVMDDIVEEIDTFSQEIRWSSTVGDNINYTVGAFYFTEETDRTEIFRTTVEGSYDGFALVSLGDQATRGNDYTRTENETTSYALFGQADWTISEQLSLSIGARFTRDEKDYVATAVNCAQVVDGTNDGSPFEDWAGCGGVGASGLNIVAESFRVTPSDSWNDFSPKIALNYTPSEGTMIYGTISKGFKSGGFAGSQGVESAASNPVDPEEVINYEVGFKSDLSDTLRVNASLFMMDYTDLQIVRFGPVPDSEFGTFQTTNIGEADITGVETEFTWYASDNLRFSGFYAYLESEANDLSFNGNDYSGASLRSAPKNSYSLAANYTLPASYGTWEFSLDYNFTDEQTTDFADTRIGIDDRALVNGYISLTSLDEAWDISLWGKNVTDEDYLTHMYVIGPGGIGVWGAPATFGVTVTWSN</sequence>
<dbReference type="GO" id="GO:0009279">
    <property type="term" value="C:cell outer membrane"/>
    <property type="evidence" value="ECO:0007669"/>
    <property type="project" value="UniProtKB-SubCell"/>
</dbReference>
<keyword evidence="5 11" id="KW-0812">Transmembrane</keyword>
<evidence type="ECO:0000256" key="2">
    <source>
        <dbReference type="ARBA" id="ARBA00022448"/>
    </source>
</evidence>
<evidence type="ECO:0000256" key="4">
    <source>
        <dbReference type="ARBA" id="ARBA00022496"/>
    </source>
</evidence>
<dbReference type="InterPro" id="IPR012910">
    <property type="entry name" value="Plug_dom"/>
</dbReference>
<evidence type="ECO:0000313" key="18">
    <source>
        <dbReference type="Proteomes" id="UP000298133"/>
    </source>
</evidence>
<feature type="domain" description="TonB-dependent receptor-like beta-barrel" evidence="15">
    <location>
        <begin position="259"/>
        <end position="713"/>
    </location>
</feature>
<gene>
    <name evidence="17" type="ORF">E3W66_01765</name>
</gene>
<keyword evidence="17" id="KW-0675">Receptor</keyword>
<name>A0A4Y8ULM2_9GAMM</name>
<comment type="similarity">
    <text evidence="11 12">Belongs to the TonB-dependent receptor family.</text>
</comment>
<keyword evidence="6" id="KW-0408">Iron</keyword>